<dbReference type="Proteomes" id="UP000217994">
    <property type="component" value="Unassembled WGS sequence"/>
</dbReference>
<dbReference type="RefSeq" id="WP_084907919.1">
    <property type="nucleotide sequence ID" value="NZ_CP020738.1"/>
</dbReference>
<comment type="caution">
    <text evidence="1">The sequence shown here is derived from an EMBL/GenBank/DDBJ whole genome shotgun (WGS) entry which is preliminary data.</text>
</comment>
<evidence type="ECO:0000313" key="1">
    <source>
        <dbReference type="EMBL" id="PCE33974.1"/>
    </source>
</evidence>
<dbReference type="CDD" id="cd14744">
    <property type="entry name" value="PAAR_CT_2"/>
    <property type="match status" value="1"/>
</dbReference>
<reference evidence="1 2" key="1">
    <citation type="submission" date="2017-01" db="EMBL/GenBank/DDBJ databases">
        <title>Whole-Genome Shotgun Sequencing of Two beta-Proteobacterial Species in Search of the Bulgecin Biosynthetic Cluster.</title>
        <authorList>
            <person name="Horsman M.E."/>
            <person name="Marous D.R."/>
            <person name="Li R."/>
            <person name="Oliver R.A."/>
            <person name="Byun B."/>
            <person name="Emrich S.J."/>
            <person name="Boggess B."/>
            <person name="Townsend C.A."/>
            <person name="Mobashery S."/>
        </authorList>
    </citation>
    <scope>NUCLEOTIDE SEQUENCE [LARGE SCALE GENOMIC DNA]</scope>
    <source>
        <strain evidence="1 2">ATCC 31433</strain>
    </source>
</reference>
<evidence type="ECO:0008006" key="3">
    <source>
        <dbReference type="Google" id="ProtNLM"/>
    </source>
</evidence>
<dbReference type="EMBL" id="MTZU01000007">
    <property type="protein sequence ID" value="PCE33974.1"/>
    <property type="molecule type" value="Genomic_DNA"/>
</dbReference>
<sequence>MFEQLVVKGAPTTTGGCVVGGSSTQFDEQGQRFARDGDEATCGNCKGLFPIRGGADTWLDDGKAMVKDWDWVLCPCRRNRVRATPSTTFFYSDGGNAQAETQPMMRKVTESAPLAMHDEQYVLRDADSGQPLTNIRYRIRTASGHVFSGVTDATGHTQRVATTNTESLHLEIVRNEHAQ</sequence>
<dbReference type="AlphaFoldDB" id="A0A2A4FMX1"/>
<gene>
    <name evidence="1" type="ORF">BZL54_02165</name>
</gene>
<evidence type="ECO:0000313" key="2">
    <source>
        <dbReference type="Proteomes" id="UP000217994"/>
    </source>
</evidence>
<proteinExistence type="predicted"/>
<dbReference type="InterPro" id="IPR008727">
    <property type="entry name" value="PAAR_motif"/>
</dbReference>
<accession>A0A2A4FMX1</accession>
<name>A0A2A4FMX1_9BURK</name>
<protein>
    <recommendedName>
        <fullName evidence="3">PAAR domain-containing protein</fullName>
    </recommendedName>
</protein>
<dbReference type="GeneID" id="69004894"/>
<organism evidence="1 2">
    <name type="scientific">Burkholderia ubonensis subsp. mesacidophila</name>
    <dbReference type="NCBI Taxonomy" id="265293"/>
    <lineage>
        <taxon>Bacteria</taxon>
        <taxon>Pseudomonadati</taxon>
        <taxon>Pseudomonadota</taxon>
        <taxon>Betaproteobacteria</taxon>
        <taxon>Burkholderiales</taxon>
        <taxon>Burkholderiaceae</taxon>
        <taxon>Burkholderia</taxon>
        <taxon>Burkholderia cepacia complex</taxon>
    </lineage>
</organism>
<dbReference type="Pfam" id="PF05488">
    <property type="entry name" value="PAAR_motif"/>
    <property type="match status" value="1"/>
</dbReference>